<dbReference type="InterPro" id="IPR039426">
    <property type="entry name" value="TonB-dep_rcpt-like"/>
</dbReference>
<evidence type="ECO:0000313" key="16">
    <source>
        <dbReference type="Proteomes" id="UP000238949"/>
    </source>
</evidence>
<dbReference type="EMBL" id="PVNP01000046">
    <property type="protein sequence ID" value="PRO74631.1"/>
    <property type="molecule type" value="Genomic_DNA"/>
</dbReference>
<keyword evidence="8 15" id="KW-0675">Receptor</keyword>
<organism evidence="15 16">
    <name type="scientific">Alteromonas alba</name>
    <dbReference type="NCBI Taxonomy" id="2079529"/>
    <lineage>
        <taxon>Bacteria</taxon>
        <taxon>Pseudomonadati</taxon>
        <taxon>Pseudomonadota</taxon>
        <taxon>Gammaproteobacteria</taxon>
        <taxon>Alteromonadales</taxon>
        <taxon>Alteromonadaceae</taxon>
        <taxon>Alteromonas/Salinimonas group</taxon>
        <taxon>Alteromonas</taxon>
    </lineage>
</organism>
<keyword evidence="5 10" id="KW-0812">Transmembrane</keyword>
<dbReference type="InterPro" id="IPR010105">
    <property type="entry name" value="TonB_sidphr_rcpt"/>
</dbReference>
<dbReference type="GO" id="GO:0015344">
    <property type="term" value="F:siderophore uptake transmembrane transporter activity"/>
    <property type="evidence" value="ECO:0007669"/>
    <property type="project" value="TreeGrafter"/>
</dbReference>
<keyword evidence="9 10" id="KW-0998">Cell outer membrane</keyword>
<keyword evidence="7 10" id="KW-0472">Membrane</keyword>
<reference evidence="16" key="1">
    <citation type="journal article" date="2020" name="Int. J. Syst. Evol. Microbiol.">
        <title>Alteromonas alba sp. nov., a marine bacterium isolated from the seawater of the West Pacific Ocean.</title>
        <authorList>
            <person name="Sun C."/>
            <person name="Wu Y.-H."/>
            <person name="Xamxidin M."/>
            <person name="Cheng H."/>
            <person name="Xu X.-W."/>
        </authorList>
    </citation>
    <scope>NUCLEOTIDE SEQUENCE [LARGE SCALE GENOMIC DNA]</scope>
    <source>
        <strain evidence="16">190</strain>
    </source>
</reference>
<dbReference type="InterPro" id="IPR012910">
    <property type="entry name" value="Plug_dom"/>
</dbReference>
<dbReference type="CDD" id="cd01347">
    <property type="entry name" value="ligand_gated_channel"/>
    <property type="match status" value="1"/>
</dbReference>
<feature type="signal peptide" evidence="12">
    <location>
        <begin position="1"/>
        <end position="26"/>
    </location>
</feature>
<dbReference type="Proteomes" id="UP000238949">
    <property type="component" value="Unassembled WGS sequence"/>
</dbReference>
<feature type="chain" id="PRO_5015579567" evidence="12">
    <location>
        <begin position="27"/>
        <end position="714"/>
    </location>
</feature>
<gene>
    <name evidence="15" type="ORF">C6Y40_05095</name>
</gene>
<evidence type="ECO:0000313" key="15">
    <source>
        <dbReference type="EMBL" id="PRO74631.1"/>
    </source>
</evidence>
<dbReference type="Pfam" id="PF07715">
    <property type="entry name" value="Plug"/>
    <property type="match status" value="1"/>
</dbReference>
<name>A0A2S9VDS3_9ALTE</name>
<evidence type="ECO:0000256" key="10">
    <source>
        <dbReference type="PROSITE-ProRule" id="PRU01360"/>
    </source>
</evidence>
<dbReference type="GO" id="GO:0009279">
    <property type="term" value="C:cell outer membrane"/>
    <property type="evidence" value="ECO:0007669"/>
    <property type="project" value="UniProtKB-SubCell"/>
</dbReference>
<dbReference type="Gene3D" id="2.40.170.20">
    <property type="entry name" value="TonB-dependent receptor, beta-barrel domain"/>
    <property type="match status" value="1"/>
</dbReference>
<comment type="similarity">
    <text evidence="2 10 11">Belongs to the TonB-dependent receptor family.</text>
</comment>
<feature type="domain" description="TonB-dependent receptor plug" evidence="14">
    <location>
        <begin position="53"/>
        <end position="156"/>
    </location>
</feature>
<evidence type="ECO:0000256" key="11">
    <source>
        <dbReference type="RuleBase" id="RU003357"/>
    </source>
</evidence>
<keyword evidence="6 11" id="KW-0798">TonB box</keyword>
<keyword evidence="16" id="KW-1185">Reference proteome</keyword>
<sequence length="714" mass="78836">MNTNRIIVKSVLAAAVSVALSSTVNAQTNADADDIEQIEVVQQRQPYRGDIPLKSMPQNIDVVSAELLDDLGVNDFQSAIDFASGIARQNSFGGMWDSFAIRGFAGDENLPGGYLVNGFSAGRGYSGRRETSNIQAIEVIKGPGSALFGRSEPGGTINIITKKPQFYEEGYIQATAGSYDLYRLEGDYTNAITDDLAFRVNGAYEDAGSFRDEVYSEKLSISPSFHYNISSDTSLVYELEYLDQELIFDRGVLVTNYDYFDVPLDVFYGEPNDGPVQIEATGHQLTLQHQLNSDWSLLAGLSYRESSFEGFASEVELGGRQLVTEEGFEETVNRRRLYRDYDAEDLAGRIELSGTVELAGMAHHILLGTDAYDYTLDILQNRWRVAWGVNDTTYAVNKYNPEYGQPLPDLSPNRFDSENQTSVGVYFQDQIDVTEKFKMQVGIRVDNYDQEFENYRTDPVTVSSQTQTTTSPRFGLVYEASSLYTLYASYSEGFRPNSGSNAAGETFEPEESKSYEAGVKFNNEDESLTGTVALFRAEKSNVLAADPIPANAGFSDTIGEAESQGIEVDLTAMLGEDTMVTVAYAFVDATTSNDIINADWLVNIPAGTQLLNIPEHKLNVTGIHYMDIAGKESKVGASVTYVDERPGELIDPNYILPSYTTVRLFGSVNLTDSLSINADIENLFDKEYYASSYSAMWTMPGAPRQAKVSVKYAF</sequence>
<keyword evidence="3 10" id="KW-0813">Transport</keyword>
<evidence type="ECO:0000256" key="8">
    <source>
        <dbReference type="ARBA" id="ARBA00023170"/>
    </source>
</evidence>
<evidence type="ECO:0000256" key="6">
    <source>
        <dbReference type="ARBA" id="ARBA00023077"/>
    </source>
</evidence>
<dbReference type="SUPFAM" id="SSF56935">
    <property type="entry name" value="Porins"/>
    <property type="match status" value="1"/>
</dbReference>
<feature type="domain" description="TonB-dependent receptor-like beta-barrel" evidence="13">
    <location>
        <begin position="228"/>
        <end position="683"/>
    </location>
</feature>
<evidence type="ECO:0000259" key="14">
    <source>
        <dbReference type="Pfam" id="PF07715"/>
    </source>
</evidence>
<evidence type="ECO:0000256" key="2">
    <source>
        <dbReference type="ARBA" id="ARBA00009810"/>
    </source>
</evidence>
<evidence type="ECO:0000256" key="1">
    <source>
        <dbReference type="ARBA" id="ARBA00004571"/>
    </source>
</evidence>
<protein>
    <submittedName>
        <fullName evidence="15">TonB-dependent siderophore receptor</fullName>
    </submittedName>
</protein>
<dbReference type="Pfam" id="PF00593">
    <property type="entry name" value="TonB_dep_Rec_b-barrel"/>
    <property type="match status" value="1"/>
</dbReference>
<evidence type="ECO:0000256" key="3">
    <source>
        <dbReference type="ARBA" id="ARBA00022448"/>
    </source>
</evidence>
<evidence type="ECO:0000256" key="12">
    <source>
        <dbReference type="SAM" id="SignalP"/>
    </source>
</evidence>
<accession>A0A2S9VDS3</accession>
<dbReference type="PANTHER" id="PTHR32552">
    <property type="entry name" value="FERRICHROME IRON RECEPTOR-RELATED"/>
    <property type="match status" value="1"/>
</dbReference>
<dbReference type="InterPro" id="IPR000531">
    <property type="entry name" value="Beta-barrel_TonB"/>
</dbReference>
<dbReference type="InterPro" id="IPR036942">
    <property type="entry name" value="Beta-barrel_TonB_sf"/>
</dbReference>
<dbReference type="GO" id="GO:0038023">
    <property type="term" value="F:signaling receptor activity"/>
    <property type="evidence" value="ECO:0007669"/>
    <property type="project" value="InterPro"/>
</dbReference>
<dbReference type="PROSITE" id="PS52016">
    <property type="entry name" value="TONB_DEPENDENT_REC_3"/>
    <property type="match status" value="1"/>
</dbReference>
<proteinExistence type="inferred from homology"/>
<dbReference type="Gene3D" id="2.170.130.10">
    <property type="entry name" value="TonB-dependent receptor, plug domain"/>
    <property type="match status" value="1"/>
</dbReference>
<evidence type="ECO:0000256" key="9">
    <source>
        <dbReference type="ARBA" id="ARBA00023237"/>
    </source>
</evidence>
<evidence type="ECO:0000259" key="13">
    <source>
        <dbReference type="Pfam" id="PF00593"/>
    </source>
</evidence>
<dbReference type="RefSeq" id="WP_105933643.1">
    <property type="nucleotide sequence ID" value="NZ_PVNP01000046.1"/>
</dbReference>
<evidence type="ECO:0000256" key="4">
    <source>
        <dbReference type="ARBA" id="ARBA00022452"/>
    </source>
</evidence>
<dbReference type="GO" id="GO:0015891">
    <property type="term" value="P:siderophore transport"/>
    <property type="evidence" value="ECO:0007669"/>
    <property type="project" value="InterPro"/>
</dbReference>
<keyword evidence="4 10" id="KW-1134">Transmembrane beta strand</keyword>
<keyword evidence="12" id="KW-0732">Signal</keyword>
<dbReference type="NCBIfam" id="TIGR01783">
    <property type="entry name" value="TonB-siderophor"/>
    <property type="match status" value="1"/>
</dbReference>
<dbReference type="OrthoDB" id="127311at2"/>
<evidence type="ECO:0000256" key="7">
    <source>
        <dbReference type="ARBA" id="ARBA00023136"/>
    </source>
</evidence>
<dbReference type="PANTHER" id="PTHR32552:SF90">
    <property type="entry name" value="METAL-PSEUDOPALINE RECEPTOR CNTO"/>
    <property type="match status" value="1"/>
</dbReference>
<comment type="subcellular location">
    <subcellularLocation>
        <location evidence="1 10">Cell outer membrane</location>
        <topology evidence="1 10">Multi-pass membrane protein</topology>
    </subcellularLocation>
</comment>
<dbReference type="InterPro" id="IPR037066">
    <property type="entry name" value="Plug_dom_sf"/>
</dbReference>
<dbReference type="AlphaFoldDB" id="A0A2S9VDS3"/>
<comment type="caution">
    <text evidence="15">The sequence shown here is derived from an EMBL/GenBank/DDBJ whole genome shotgun (WGS) entry which is preliminary data.</text>
</comment>
<evidence type="ECO:0000256" key="5">
    <source>
        <dbReference type="ARBA" id="ARBA00022692"/>
    </source>
</evidence>